<organism evidence="1 2">
    <name type="scientific">Streptomyces griseomycini</name>
    <dbReference type="NCBI Taxonomy" id="66895"/>
    <lineage>
        <taxon>Bacteria</taxon>
        <taxon>Bacillati</taxon>
        <taxon>Actinomycetota</taxon>
        <taxon>Actinomycetes</taxon>
        <taxon>Kitasatosporales</taxon>
        <taxon>Streptomycetaceae</taxon>
        <taxon>Streptomyces</taxon>
    </lineage>
</organism>
<keyword evidence="2" id="KW-1185">Reference proteome</keyword>
<sequence>MTTTWYTSPVAVAAAQRMAAADTVGDPACSMSAVGRPDPGLVPRDSRIGIGRHGSYWCLIW</sequence>
<name>A0A7W7PTZ6_9ACTN</name>
<accession>A0A7W7PTZ6</accession>
<dbReference type="RefSeq" id="WP_184825555.1">
    <property type="nucleotide sequence ID" value="NZ_BMTI01000009.1"/>
</dbReference>
<reference evidence="1 2" key="1">
    <citation type="submission" date="2020-08" db="EMBL/GenBank/DDBJ databases">
        <title>Genomic Encyclopedia of Type Strains, Phase III (KMG-III): the genomes of soil and plant-associated and newly described type strains.</title>
        <authorList>
            <person name="Whitman W."/>
        </authorList>
    </citation>
    <scope>NUCLEOTIDE SEQUENCE [LARGE SCALE GENOMIC DNA]</scope>
    <source>
        <strain evidence="1 2">CECT 3273</strain>
    </source>
</reference>
<dbReference type="Proteomes" id="UP000579523">
    <property type="component" value="Unassembled WGS sequence"/>
</dbReference>
<protein>
    <submittedName>
        <fullName evidence="1">Uncharacterized protein</fullName>
    </submittedName>
</protein>
<evidence type="ECO:0000313" key="1">
    <source>
        <dbReference type="EMBL" id="MBB4901237.1"/>
    </source>
</evidence>
<gene>
    <name evidence="1" type="ORF">FHS37_005324</name>
</gene>
<dbReference type="EMBL" id="JACHJI010000010">
    <property type="protein sequence ID" value="MBB4901237.1"/>
    <property type="molecule type" value="Genomic_DNA"/>
</dbReference>
<comment type="caution">
    <text evidence="1">The sequence shown here is derived from an EMBL/GenBank/DDBJ whole genome shotgun (WGS) entry which is preliminary data.</text>
</comment>
<evidence type="ECO:0000313" key="2">
    <source>
        <dbReference type="Proteomes" id="UP000579523"/>
    </source>
</evidence>
<dbReference type="AlphaFoldDB" id="A0A7W7PTZ6"/>
<proteinExistence type="predicted"/>